<protein>
    <submittedName>
        <fullName evidence="2">Uncharacterized protein</fullName>
    </submittedName>
</protein>
<gene>
    <name evidence="2" type="ORF">B0H16DRAFT_1532760</name>
</gene>
<comment type="caution">
    <text evidence="2">The sequence shown here is derived from an EMBL/GenBank/DDBJ whole genome shotgun (WGS) entry which is preliminary data.</text>
</comment>
<dbReference type="AlphaFoldDB" id="A0AAD7JA88"/>
<proteinExistence type="predicted"/>
<accession>A0AAD7JA88</accession>
<keyword evidence="3" id="KW-1185">Reference proteome</keyword>
<name>A0AAD7JA88_9AGAR</name>
<evidence type="ECO:0000313" key="2">
    <source>
        <dbReference type="EMBL" id="KAJ7760577.1"/>
    </source>
</evidence>
<evidence type="ECO:0000313" key="3">
    <source>
        <dbReference type="Proteomes" id="UP001215598"/>
    </source>
</evidence>
<feature type="region of interest" description="Disordered" evidence="1">
    <location>
        <begin position="132"/>
        <end position="153"/>
    </location>
</feature>
<evidence type="ECO:0000256" key="1">
    <source>
        <dbReference type="SAM" id="MobiDB-lite"/>
    </source>
</evidence>
<dbReference type="EMBL" id="JARKIB010000037">
    <property type="protein sequence ID" value="KAJ7760577.1"/>
    <property type="molecule type" value="Genomic_DNA"/>
</dbReference>
<reference evidence="2" key="1">
    <citation type="submission" date="2023-03" db="EMBL/GenBank/DDBJ databases">
        <title>Massive genome expansion in bonnet fungi (Mycena s.s.) driven by repeated elements and novel gene families across ecological guilds.</title>
        <authorList>
            <consortium name="Lawrence Berkeley National Laboratory"/>
            <person name="Harder C.B."/>
            <person name="Miyauchi S."/>
            <person name="Viragh M."/>
            <person name="Kuo A."/>
            <person name="Thoen E."/>
            <person name="Andreopoulos B."/>
            <person name="Lu D."/>
            <person name="Skrede I."/>
            <person name="Drula E."/>
            <person name="Henrissat B."/>
            <person name="Morin E."/>
            <person name="Kohler A."/>
            <person name="Barry K."/>
            <person name="LaButti K."/>
            <person name="Morin E."/>
            <person name="Salamov A."/>
            <person name="Lipzen A."/>
            <person name="Mereny Z."/>
            <person name="Hegedus B."/>
            <person name="Baldrian P."/>
            <person name="Stursova M."/>
            <person name="Weitz H."/>
            <person name="Taylor A."/>
            <person name="Grigoriev I.V."/>
            <person name="Nagy L.G."/>
            <person name="Martin F."/>
            <person name="Kauserud H."/>
        </authorList>
    </citation>
    <scope>NUCLEOTIDE SEQUENCE</scope>
    <source>
        <strain evidence="2">CBHHK182m</strain>
    </source>
</reference>
<dbReference type="Proteomes" id="UP001215598">
    <property type="component" value="Unassembled WGS sequence"/>
</dbReference>
<organism evidence="2 3">
    <name type="scientific">Mycena metata</name>
    <dbReference type="NCBI Taxonomy" id="1033252"/>
    <lineage>
        <taxon>Eukaryota</taxon>
        <taxon>Fungi</taxon>
        <taxon>Dikarya</taxon>
        <taxon>Basidiomycota</taxon>
        <taxon>Agaricomycotina</taxon>
        <taxon>Agaricomycetes</taxon>
        <taxon>Agaricomycetidae</taxon>
        <taxon>Agaricales</taxon>
        <taxon>Marasmiineae</taxon>
        <taxon>Mycenaceae</taxon>
        <taxon>Mycena</taxon>
    </lineage>
</organism>
<sequence length="153" mass="16911">MLIMAARDVGVGGVGGRRWPVPVLFLFHPQTLFRSQLLSRAQVFPLSPLTSVAGSHGHLEDADHRLCTVYVRNGRLPLRASDAHSNLDLGVDNQTGPIVEHPGVLSLVFMVFWALVNRCPVTSSVLSPALRTMPQRRRRQRRRLDDTCPSSGP</sequence>